<proteinExistence type="predicted"/>
<evidence type="ECO:0000256" key="1">
    <source>
        <dbReference type="SAM" id="Coils"/>
    </source>
</evidence>
<organism evidence="3 4">
    <name type="scientific">Stylonychia lemnae</name>
    <name type="common">Ciliate</name>
    <dbReference type="NCBI Taxonomy" id="5949"/>
    <lineage>
        <taxon>Eukaryota</taxon>
        <taxon>Sar</taxon>
        <taxon>Alveolata</taxon>
        <taxon>Ciliophora</taxon>
        <taxon>Intramacronucleata</taxon>
        <taxon>Spirotrichea</taxon>
        <taxon>Stichotrichia</taxon>
        <taxon>Sporadotrichida</taxon>
        <taxon>Oxytrichidae</taxon>
        <taxon>Stylonychinae</taxon>
        <taxon>Stylonychia</taxon>
    </lineage>
</organism>
<dbReference type="EMBL" id="CCKQ01006088">
    <property type="protein sequence ID" value="CDW77380.1"/>
    <property type="molecule type" value="Genomic_DNA"/>
</dbReference>
<evidence type="ECO:0000256" key="2">
    <source>
        <dbReference type="SAM" id="MobiDB-lite"/>
    </source>
</evidence>
<dbReference type="AlphaFoldDB" id="A0A078A580"/>
<keyword evidence="1" id="KW-0175">Coiled coil</keyword>
<name>A0A078A580_STYLE</name>
<gene>
    <name evidence="3" type="primary">Contig1341.g1470</name>
    <name evidence="3" type="ORF">STYLEM_6340</name>
</gene>
<evidence type="ECO:0000313" key="3">
    <source>
        <dbReference type="EMBL" id="CDW77380.1"/>
    </source>
</evidence>
<protein>
    <submittedName>
        <fullName evidence="3">Uncharacterized protein</fullName>
    </submittedName>
</protein>
<dbReference type="Proteomes" id="UP000039865">
    <property type="component" value="Unassembled WGS sequence"/>
</dbReference>
<accession>A0A078A580</accession>
<evidence type="ECO:0000313" key="4">
    <source>
        <dbReference type="Proteomes" id="UP000039865"/>
    </source>
</evidence>
<reference evidence="3 4" key="1">
    <citation type="submission" date="2014-06" db="EMBL/GenBank/DDBJ databases">
        <authorList>
            <person name="Swart Estienne"/>
        </authorList>
    </citation>
    <scope>NUCLEOTIDE SEQUENCE [LARGE SCALE GENOMIC DNA]</scope>
    <source>
        <strain evidence="3 4">130c</strain>
    </source>
</reference>
<sequence length="333" mass="38687">MKKLNNKRGQYSHGGGNMWKDQKDESLWRNTHSMSMIDLDKNEQSELNINVNYHLENEEIFKQESSKDDHIYTIKKSLVEKELEKLNRQQQINQFNKDLKTFNLVKSPSKQMPIIQEIDYDSNIGRIKTQDTYDTNDNQLSIADVLKQRKKLIQQNNLLKKQLNSSRLKKNVNPILNPDTHSSVITISTNSNKVFDVKPLSLLTSSRFKQNNATANVPQKIQLHQIPSQFQLKNQINEKPFIRDASVLSNQKDSLPSFRSQKQKEQQEKKDPSKANQITNANNSNVTLTYNEAEDFILLKDNGNSETYNFFLKNDNIPLKTKKQIQSHIENDV</sequence>
<keyword evidence="4" id="KW-1185">Reference proteome</keyword>
<dbReference type="InParanoid" id="A0A078A580"/>
<feature type="region of interest" description="Disordered" evidence="2">
    <location>
        <begin position="253"/>
        <end position="282"/>
    </location>
</feature>
<feature type="compositionally biased region" description="Basic and acidic residues" evidence="2">
    <location>
        <begin position="262"/>
        <end position="273"/>
    </location>
</feature>
<feature type="coiled-coil region" evidence="1">
    <location>
        <begin position="142"/>
        <end position="169"/>
    </location>
</feature>